<evidence type="ECO:0000256" key="1">
    <source>
        <dbReference type="SAM" id="SignalP"/>
    </source>
</evidence>
<dbReference type="OrthoDB" id="669738at2"/>
<gene>
    <name evidence="2" type="ORF">DJ568_16990</name>
</gene>
<dbReference type="Proteomes" id="UP000253209">
    <property type="component" value="Unassembled WGS sequence"/>
</dbReference>
<protein>
    <recommendedName>
        <fullName evidence="4">Beta-lactamase-inhibitor-like PepSY-like domain-containing protein</fullName>
    </recommendedName>
</protein>
<evidence type="ECO:0008006" key="4">
    <source>
        <dbReference type="Google" id="ProtNLM"/>
    </source>
</evidence>
<sequence>MKKLFILPVIIGLLISTAFAAGTTKNDDDKSANVSYAAVNQFNSDFRNASNVRWTVTANSQKVDFVIDNVKKTAFYSFDGTYLGTTQKVNYDVIPSKAKKEIAEKYKGYNVGDVIELQTSDNIQHFVDLKSEKAEILVRVAPTSVVYFFQQVK</sequence>
<organism evidence="2 3">
    <name type="scientific">Mucilaginibacter hurinus</name>
    <dbReference type="NCBI Taxonomy" id="2201324"/>
    <lineage>
        <taxon>Bacteria</taxon>
        <taxon>Pseudomonadati</taxon>
        <taxon>Bacteroidota</taxon>
        <taxon>Sphingobacteriia</taxon>
        <taxon>Sphingobacteriales</taxon>
        <taxon>Sphingobacteriaceae</taxon>
        <taxon>Mucilaginibacter</taxon>
    </lineage>
</organism>
<reference evidence="2 3" key="1">
    <citation type="submission" date="2018-05" db="EMBL/GenBank/DDBJ databases">
        <title>Mucilaginibacter hurinus sp. nov., isolated from briquette warehouse soil.</title>
        <authorList>
            <person name="Choi L."/>
        </authorList>
    </citation>
    <scope>NUCLEOTIDE SEQUENCE [LARGE SCALE GENOMIC DNA]</scope>
    <source>
        <strain evidence="2 3">ZR32</strain>
    </source>
</reference>
<proteinExistence type="predicted"/>
<name>A0A367GJF4_9SPHI</name>
<dbReference type="AlphaFoldDB" id="A0A367GJF4"/>
<feature type="chain" id="PRO_5016851163" description="Beta-lactamase-inhibitor-like PepSY-like domain-containing protein" evidence="1">
    <location>
        <begin position="21"/>
        <end position="153"/>
    </location>
</feature>
<evidence type="ECO:0000313" key="2">
    <source>
        <dbReference type="EMBL" id="RCH53599.1"/>
    </source>
</evidence>
<evidence type="ECO:0000313" key="3">
    <source>
        <dbReference type="Proteomes" id="UP000253209"/>
    </source>
</evidence>
<keyword evidence="3" id="KW-1185">Reference proteome</keyword>
<dbReference type="Gene3D" id="3.10.450.360">
    <property type="match status" value="1"/>
</dbReference>
<dbReference type="RefSeq" id="WP_114006502.1">
    <property type="nucleotide sequence ID" value="NZ_QGDC01000013.1"/>
</dbReference>
<feature type="signal peptide" evidence="1">
    <location>
        <begin position="1"/>
        <end position="20"/>
    </location>
</feature>
<dbReference type="SUPFAM" id="SSF160574">
    <property type="entry name" value="BT0923-like"/>
    <property type="match status" value="1"/>
</dbReference>
<comment type="caution">
    <text evidence="2">The sequence shown here is derived from an EMBL/GenBank/DDBJ whole genome shotgun (WGS) entry which is preliminary data.</text>
</comment>
<keyword evidence="1" id="KW-0732">Signal</keyword>
<dbReference type="EMBL" id="QGDC01000013">
    <property type="protein sequence ID" value="RCH53599.1"/>
    <property type="molecule type" value="Genomic_DNA"/>
</dbReference>
<accession>A0A367GJF4</accession>